<evidence type="ECO:0000256" key="7">
    <source>
        <dbReference type="PIRSR" id="PIRSR604254-1"/>
    </source>
</evidence>
<dbReference type="AlphaFoldDB" id="A0A846MXS9"/>
<evidence type="ECO:0000256" key="2">
    <source>
        <dbReference type="ARBA" id="ARBA00008488"/>
    </source>
</evidence>
<comment type="subcellular location">
    <subcellularLocation>
        <location evidence="1">Cell membrane</location>
        <topology evidence="1">Multi-pass membrane protein</topology>
    </subcellularLocation>
</comment>
<dbReference type="Proteomes" id="UP000570514">
    <property type="component" value="Unassembled WGS sequence"/>
</dbReference>
<evidence type="ECO:0000256" key="8">
    <source>
        <dbReference type="SAM" id="Phobius"/>
    </source>
</evidence>
<feature type="transmembrane region" description="Helical" evidence="8">
    <location>
        <begin position="50"/>
        <end position="72"/>
    </location>
</feature>
<reference evidence="9 10" key="1">
    <citation type="submission" date="2020-03" db="EMBL/GenBank/DDBJ databases">
        <title>Genomic Encyclopedia of Type Strains, Phase IV (KMG-IV): sequencing the most valuable type-strain genomes for metagenomic binning, comparative biology and taxonomic classification.</title>
        <authorList>
            <person name="Goeker M."/>
        </authorList>
    </citation>
    <scope>NUCLEOTIDE SEQUENCE [LARGE SCALE GENOMIC DNA]</scope>
    <source>
        <strain evidence="9 10">DSM 19867</strain>
    </source>
</reference>
<comment type="caution">
    <text evidence="9">The sequence shown here is derived from an EMBL/GenBank/DDBJ whole genome shotgun (WGS) entry which is preliminary data.</text>
</comment>
<evidence type="ECO:0000256" key="5">
    <source>
        <dbReference type="ARBA" id="ARBA00022989"/>
    </source>
</evidence>
<keyword evidence="4 8" id="KW-0812">Transmembrane</keyword>
<dbReference type="InterPro" id="IPR005744">
    <property type="entry name" value="Hy-lIII"/>
</dbReference>
<dbReference type="NCBIfam" id="TIGR01065">
    <property type="entry name" value="hlyIII"/>
    <property type="match status" value="1"/>
</dbReference>
<comment type="similarity">
    <text evidence="2">Belongs to the UPF0073 (Hly-III) family.</text>
</comment>
<organism evidence="9 10">
    <name type="scientific">Rhizomicrobium palustre</name>
    <dbReference type="NCBI Taxonomy" id="189966"/>
    <lineage>
        <taxon>Bacteria</taxon>
        <taxon>Pseudomonadati</taxon>
        <taxon>Pseudomonadota</taxon>
        <taxon>Alphaproteobacteria</taxon>
        <taxon>Micropepsales</taxon>
        <taxon>Micropepsaceae</taxon>
        <taxon>Rhizomicrobium</taxon>
    </lineage>
</organism>
<protein>
    <submittedName>
        <fullName evidence="9">Hemolysin III</fullName>
    </submittedName>
</protein>
<dbReference type="InterPro" id="IPR004254">
    <property type="entry name" value="AdipoR/HlyIII-related"/>
</dbReference>
<feature type="transmembrane region" description="Helical" evidence="8">
    <location>
        <begin position="21"/>
        <end position="44"/>
    </location>
</feature>
<feature type="transmembrane region" description="Helical" evidence="8">
    <location>
        <begin position="116"/>
        <end position="135"/>
    </location>
</feature>
<evidence type="ECO:0000256" key="6">
    <source>
        <dbReference type="ARBA" id="ARBA00023136"/>
    </source>
</evidence>
<name>A0A846MXS9_9PROT</name>
<keyword evidence="3" id="KW-1003">Cell membrane</keyword>
<dbReference type="PANTHER" id="PTHR20855">
    <property type="entry name" value="ADIPOR/PROGESTIN RECEPTOR-RELATED"/>
    <property type="match status" value="1"/>
</dbReference>
<keyword evidence="5 8" id="KW-1133">Transmembrane helix</keyword>
<evidence type="ECO:0000256" key="4">
    <source>
        <dbReference type="ARBA" id="ARBA00022692"/>
    </source>
</evidence>
<feature type="transmembrane region" description="Helical" evidence="8">
    <location>
        <begin position="197"/>
        <end position="215"/>
    </location>
</feature>
<keyword evidence="7" id="KW-0862">Zinc</keyword>
<dbReference type="EMBL" id="JAASRM010000001">
    <property type="protein sequence ID" value="NIK87941.1"/>
    <property type="molecule type" value="Genomic_DNA"/>
</dbReference>
<keyword evidence="6 8" id="KW-0472">Membrane</keyword>
<dbReference type="PANTHER" id="PTHR20855:SF3">
    <property type="entry name" value="LD03007P"/>
    <property type="match status" value="1"/>
</dbReference>
<proteinExistence type="inferred from homology"/>
<keyword evidence="10" id="KW-1185">Reference proteome</keyword>
<sequence>MNHAVERTVEQIHRLYSRNENVADGIVHVAGIVFAINASLWLLWHVTGLSVLVSVAVYCVGLLAMIGCSAAYNLMPHHRSSKMVLRRLDHAAIFIMIAATYTPFAVNRLAEPTGTIILAIVWCCATFGVVMKLVFPRRFEMLSLALYLGMGWVIVTVIKPLSMSLASVDFWLLMAGGIVYSAGVIFYVWERIPYHKAIWHAFVLAATALQFSSIWGEFVRS</sequence>
<dbReference type="GO" id="GO:0140911">
    <property type="term" value="F:pore-forming activity"/>
    <property type="evidence" value="ECO:0007669"/>
    <property type="project" value="InterPro"/>
</dbReference>
<keyword evidence="7" id="KW-0479">Metal-binding</keyword>
<feature type="binding site" evidence="7">
    <location>
        <position position="200"/>
    </location>
    <ligand>
        <name>Zn(2+)</name>
        <dbReference type="ChEBI" id="CHEBI:29105"/>
    </ligand>
</feature>
<dbReference type="RefSeq" id="WP_167081961.1">
    <property type="nucleotide sequence ID" value="NZ_BAAADC010000001.1"/>
</dbReference>
<evidence type="ECO:0000313" key="9">
    <source>
        <dbReference type="EMBL" id="NIK87941.1"/>
    </source>
</evidence>
<evidence type="ECO:0000256" key="3">
    <source>
        <dbReference type="ARBA" id="ARBA00022475"/>
    </source>
</evidence>
<evidence type="ECO:0000256" key="1">
    <source>
        <dbReference type="ARBA" id="ARBA00004651"/>
    </source>
</evidence>
<feature type="transmembrane region" description="Helical" evidence="8">
    <location>
        <begin position="84"/>
        <end position="104"/>
    </location>
</feature>
<accession>A0A846MXS9</accession>
<feature type="transmembrane region" description="Helical" evidence="8">
    <location>
        <begin position="142"/>
        <end position="158"/>
    </location>
</feature>
<gene>
    <name evidence="9" type="ORF">FHS83_001259</name>
</gene>
<dbReference type="Pfam" id="PF03006">
    <property type="entry name" value="HlyIII"/>
    <property type="match status" value="1"/>
</dbReference>
<dbReference type="GO" id="GO:0046872">
    <property type="term" value="F:metal ion binding"/>
    <property type="evidence" value="ECO:0007669"/>
    <property type="project" value="UniProtKB-KW"/>
</dbReference>
<dbReference type="GO" id="GO:0005886">
    <property type="term" value="C:plasma membrane"/>
    <property type="evidence" value="ECO:0007669"/>
    <property type="project" value="UniProtKB-SubCell"/>
</dbReference>
<feature type="transmembrane region" description="Helical" evidence="8">
    <location>
        <begin position="170"/>
        <end position="190"/>
    </location>
</feature>
<evidence type="ECO:0000313" key="10">
    <source>
        <dbReference type="Proteomes" id="UP000570514"/>
    </source>
</evidence>